<name>A0A6M2CK82_RHIMP</name>
<organism evidence="7">
    <name type="scientific">Rhipicephalus microplus</name>
    <name type="common">Cattle tick</name>
    <name type="synonym">Boophilus microplus</name>
    <dbReference type="NCBI Taxonomy" id="6941"/>
    <lineage>
        <taxon>Eukaryota</taxon>
        <taxon>Metazoa</taxon>
        <taxon>Ecdysozoa</taxon>
        <taxon>Arthropoda</taxon>
        <taxon>Chelicerata</taxon>
        <taxon>Arachnida</taxon>
        <taxon>Acari</taxon>
        <taxon>Parasitiformes</taxon>
        <taxon>Ixodida</taxon>
        <taxon>Ixodoidea</taxon>
        <taxon>Ixodidae</taxon>
        <taxon>Rhipicephalinae</taxon>
        <taxon>Rhipicephalus</taxon>
        <taxon>Boophilus</taxon>
    </lineage>
</organism>
<dbReference type="Pfam" id="PF06541">
    <property type="entry name" value="ABC_trans_CmpB"/>
    <property type="match status" value="1"/>
</dbReference>
<sequence>MAMNNEAVGERKVEHCVPLSLACRMFLYALQGYFIEVTFTAICNLVETGSLELRGCSSIWSLMIYSIATISMERINAFLKPLGWPLAAIAFVHMCCMYVCEFTSGCLLRTIGACSWDYGDFMFNVAGLVTLEYAPLWYLLGVIFEKVYAPNMGRLAWVYRANPALKLQLPPEEKSVSSKEAYRYKEDTSICLT</sequence>
<evidence type="ECO:0000313" key="7">
    <source>
        <dbReference type="EMBL" id="NOV33880.1"/>
    </source>
</evidence>
<dbReference type="GO" id="GO:0016020">
    <property type="term" value="C:membrane"/>
    <property type="evidence" value="ECO:0007669"/>
    <property type="project" value="UniProtKB-SubCell"/>
</dbReference>
<dbReference type="InterPro" id="IPR010540">
    <property type="entry name" value="CmpB_TMEM229"/>
</dbReference>
<feature type="transmembrane region" description="Helical" evidence="6">
    <location>
        <begin position="25"/>
        <end position="46"/>
    </location>
</feature>
<evidence type="ECO:0000256" key="2">
    <source>
        <dbReference type="ARBA" id="ARBA00006371"/>
    </source>
</evidence>
<evidence type="ECO:0000256" key="3">
    <source>
        <dbReference type="ARBA" id="ARBA00022692"/>
    </source>
</evidence>
<comment type="similarity">
    <text evidence="2">Belongs to the TMEM229 family.</text>
</comment>
<evidence type="ECO:0000256" key="6">
    <source>
        <dbReference type="SAM" id="Phobius"/>
    </source>
</evidence>
<reference evidence="7" key="1">
    <citation type="submission" date="2019-09" db="EMBL/GenBank/DDBJ databases">
        <title>Organ-specific transcriptomic study of the physiology of the cattle tick, Rhipicephalus microplus.</title>
        <authorList>
            <person name="Tirloni L."/>
            <person name="Braz G."/>
            <person name="Gandara A.C.P."/>
            <person name="Sabadin G.A."/>
            <person name="da Silva R.M."/>
            <person name="Guizzo M.G."/>
            <person name="Machado J.A."/>
            <person name="Costa E.P."/>
            <person name="Gomes H.F."/>
            <person name="Moraes J."/>
            <person name="Mota M.B.S."/>
            <person name="Mesquita R.D."/>
            <person name="Alvarenga P.H."/>
            <person name="Alves F."/>
            <person name="Seixas A."/>
            <person name="da Fonseca R.N."/>
            <person name="Fogaca A."/>
            <person name="Logullo C."/>
            <person name="Tanaka A."/>
            <person name="Daffre S."/>
            <person name="Termignoni C."/>
            <person name="Vaz I.S.Jr."/>
            <person name="Oliveira P.L."/>
            <person name="Ribeiro J.M."/>
        </authorList>
    </citation>
    <scope>NUCLEOTIDE SEQUENCE</scope>
    <source>
        <strain evidence="7">Porto Alegre</strain>
    </source>
</reference>
<dbReference type="VEuPathDB" id="VectorBase:LOC119163927"/>
<keyword evidence="5 6" id="KW-0472">Membrane</keyword>
<accession>A0A6M2CK82</accession>
<comment type="subcellular location">
    <subcellularLocation>
        <location evidence="1">Membrane</location>
        <topology evidence="1">Multi-pass membrane protein</topology>
    </subcellularLocation>
</comment>
<proteinExistence type="inferred from homology"/>
<protein>
    <submittedName>
        <fullName evidence="7">Putative conserved plasma membrane protein</fullName>
    </submittedName>
</protein>
<evidence type="ECO:0000256" key="4">
    <source>
        <dbReference type="ARBA" id="ARBA00022989"/>
    </source>
</evidence>
<dbReference type="OrthoDB" id="5946847at2759"/>
<evidence type="ECO:0000256" key="1">
    <source>
        <dbReference type="ARBA" id="ARBA00004141"/>
    </source>
</evidence>
<dbReference type="PANTHER" id="PTHR31746:SF3">
    <property type="entry name" value="TRANSMEMBRANE PROTEIN 229B"/>
    <property type="match status" value="1"/>
</dbReference>
<dbReference type="EMBL" id="GHWJ01001143">
    <property type="protein sequence ID" value="NOV33880.1"/>
    <property type="molecule type" value="Transcribed_RNA"/>
</dbReference>
<evidence type="ECO:0000256" key="5">
    <source>
        <dbReference type="ARBA" id="ARBA00023136"/>
    </source>
</evidence>
<dbReference type="PANTHER" id="PTHR31746">
    <property type="entry name" value="TRANSMEMBRANE PROTEIN 229 FAMILY MEMBER"/>
    <property type="match status" value="1"/>
</dbReference>
<keyword evidence="4 6" id="KW-1133">Transmembrane helix</keyword>
<feature type="transmembrane region" description="Helical" evidence="6">
    <location>
        <begin position="121"/>
        <end position="144"/>
    </location>
</feature>
<keyword evidence="3 6" id="KW-0812">Transmembrane</keyword>
<feature type="transmembrane region" description="Helical" evidence="6">
    <location>
        <begin position="82"/>
        <end position="100"/>
    </location>
</feature>
<dbReference type="AlphaFoldDB" id="A0A6M2CK82"/>